<sequence length="116" mass="12383">AYGGLYEGFTEGLTSNDDGEDDKKGSNAGEDDSLDIAPLCRYSSLPPSMSNPFRLLCLLPGNAGQSLECQLFEASVDVEAGNDEALSYLWGDPSTCVPIRLNGFALRVSTSSRRTP</sequence>
<gene>
    <name evidence="2" type="ORF">B0T14DRAFT_592585</name>
</gene>
<dbReference type="AlphaFoldDB" id="A0AA39WF95"/>
<evidence type="ECO:0000313" key="2">
    <source>
        <dbReference type="EMBL" id="KAK0614311.1"/>
    </source>
</evidence>
<reference evidence="2" key="1">
    <citation type="submission" date="2023-06" db="EMBL/GenBank/DDBJ databases">
        <title>Genome-scale phylogeny and comparative genomics of the fungal order Sordariales.</title>
        <authorList>
            <consortium name="Lawrence Berkeley National Laboratory"/>
            <person name="Hensen N."/>
            <person name="Bonometti L."/>
            <person name="Westerberg I."/>
            <person name="Brannstrom I.O."/>
            <person name="Guillou S."/>
            <person name="Cros-Aarteil S."/>
            <person name="Calhoun S."/>
            <person name="Haridas S."/>
            <person name="Kuo A."/>
            <person name="Mondo S."/>
            <person name="Pangilinan J."/>
            <person name="Riley R."/>
            <person name="Labutti K."/>
            <person name="Andreopoulos B."/>
            <person name="Lipzen A."/>
            <person name="Chen C."/>
            <person name="Yanf M."/>
            <person name="Daum C."/>
            <person name="Ng V."/>
            <person name="Clum A."/>
            <person name="Steindorff A."/>
            <person name="Ohm R."/>
            <person name="Martin F."/>
            <person name="Silar P."/>
            <person name="Natvig D."/>
            <person name="Lalanne C."/>
            <person name="Gautier V."/>
            <person name="Ament-Velasquez S.L."/>
            <person name="Kruys A."/>
            <person name="Hutchinson M.I."/>
            <person name="Powell A.J."/>
            <person name="Barry K."/>
            <person name="Miller A.N."/>
            <person name="Grigoriev I.V."/>
            <person name="Debuchy R."/>
            <person name="Gladieux P."/>
            <person name="Thoren M.H."/>
            <person name="Johannesson H."/>
        </authorList>
    </citation>
    <scope>NUCLEOTIDE SEQUENCE</scope>
    <source>
        <strain evidence="2">CBS 606.72</strain>
    </source>
</reference>
<organism evidence="2 3">
    <name type="scientific">Immersiella caudata</name>
    <dbReference type="NCBI Taxonomy" id="314043"/>
    <lineage>
        <taxon>Eukaryota</taxon>
        <taxon>Fungi</taxon>
        <taxon>Dikarya</taxon>
        <taxon>Ascomycota</taxon>
        <taxon>Pezizomycotina</taxon>
        <taxon>Sordariomycetes</taxon>
        <taxon>Sordariomycetidae</taxon>
        <taxon>Sordariales</taxon>
        <taxon>Lasiosphaeriaceae</taxon>
        <taxon>Immersiella</taxon>
    </lineage>
</organism>
<evidence type="ECO:0000313" key="3">
    <source>
        <dbReference type="Proteomes" id="UP001175000"/>
    </source>
</evidence>
<comment type="caution">
    <text evidence="2">The sequence shown here is derived from an EMBL/GenBank/DDBJ whole genome shotgun (WGS) entry which is preliminary data.</text>
</comment>
<feature type="non-terminal residue" evidence="2">
    <location>
        <position position="1"/>
    </location>
</feature>
<accession>A0AA39WF95</accession>
<name>A0AA39WF95_9PEZI</name>
<protein>
    <submittedName>
        <fullName evidence="2">Uncharacterized protein</fullName>
    </submittedName>
</protein>
<feature type="region of interest" description="Disordered" evidence="1">
    <location>
        <begin position="1"/>
        <end position="34"/>
    </location>
</feature>
<dbReference type="Proteomes" id="UP001175000">
    <property type="component" value="Unassembled WGS sequence"/>
</dbReference>
<evidence type="ECO:0000256" key="1">
    <source>
        <dbReference type="SAM" id="MobiDB-lite"/>
    </source>
</evidence>
<proteinExistence type="predicted"/>
<dbReference type="EMBL" id="JAULSU010000006">
    <property type="protein sequence ID" value="KAK0614311.1"/>
    <property type="molecule type" value="Genomic_DNA"/>
</dbReference>
<keyword evidence="3" id="KW-1185">Reference proteome</keyword>